<reference evidence="1 2" key="1">
    <citation type="submission" date="2018-05" db="EMBL/GenBank/DDBJ databases">
        <title>Genomic Encyclopedia of Type Strains, Phase IV (KMG-IV): sequencing the most valuable type-strain genomes for metagenomic binning, comparative biology and taxonomic classification.</title>
        <authorList>
            <person name="Goeker M."/>
        </authorList>
    </citation>
    <scope>NUCLEOTIDE SEQUENCE [LARGE SCALE GENOMIC DNA]</scope>
    <source>
        <strain evidence="1 2">DSM 28556</strain>
    </source>
</reference>
<name>A0A2V3VSG7_9BACI</name>
<dbReference type="AlphaFoldDB" id="A0A2V3VSG7"/>
<dbReference type="Gene3D" id="3.90.1150.30">
    <property type="match status" value="1"/>
</dbReference>
<sequence length="121" mass="14090">MKSHEELQGMIKSVRKICLLLPEVVEHTDGFGHTSFQIHGKSFVKLTERAGLSFKSNQETQAFLLQKEQYFKTPYIGRHGWVSIQHPHNGDWDELTELIQEAYLRAAPKHLVKEWIGLHRK</sequence>
<dbReference type="InterPro" id="IPR058532">
    <property type="entry name" value="YjbR/MT2646/Rv2570-like"/>
</dbReference>
<gene>
    <name evidence="1" type="ORF">DFR56_115122</name>
</gene>
<comment type="caution">
    <text evidence="1">The sequence shown here is derived from an EMBL/GenBank/DDBJ whole genome shotgun (WGS) entry which is preliminary data.</text>
</comment>
<dbReference type="Pfam" id="PF04237">
    <property type="entry name" value="YjbR"/>
    <property type="match status" value="1"/>
</dbReference>
<organism evidence="1 2">
    <name type="scientific">Pseudogracilibacillus auburnensis</name>
    <dbReference type="NCBI Taxonomy" id="1494959"/>
    <lineage>
        <taxon>Bacteria</taxon>
        <taxon>Bacillati</taxon>
        <taxon>Bacillota</taxon>
        <taxon>Bacilli</taxon>
        <taxon>Bacillales</taxon>
        <taxon>Bacillaceae</taxon>
        <taxon>Pseudogracilibacillus</taxon>
    </lineage>
</organism>
<dbReference type="EMBL" id="QJJQ01000015">
    <property type="protein sequence ID" value="PXW83648.1"/>
    <property type="molecule type" value="Genomic_DNA"/>
</dbReference>
<dbReference type="Proteomes" id="UP000247978">
    <property type="component" value="Unassembled WGS sequence"/>
</dbReference>
<protein>
    <recommendedName>
        <fullName evidence="3">DNA-binding protein (MmcQ/YjbR family)</fullName>
    </recommendedName>
</protein>
<keyword evidence="2" id="KW-1185">Reference proteome</keyword>
<evidence type="ECO:0000313" key="2">
    <source>
        <dbReference type="Proteomes" id="UP000247978"/>
    </source>
</evidence>
<accession>A0A2V3VSG7</accession>
<proteinExistence type="predicted"/>
<dbReference type="InterPro" id="IPR038056">
    <property type="entry name" value="YjbR-like_sf"/>
</dbReference>
<evidence type="ECO:0008006" key="3">
    <source>
        <dbReference type="Google" id="ProtNLM"/>
    </source>
</evidence>
<evidence type="ECO:0000313" key="1">
    <source>
        <dbReference type="EMBL" id="PXW83648.1"/>
    </source>
</evidence>
<dbReference type="SUPFAM" id="SSF142906">
    <property type="entry name" value="YjbR-like"/>
    <property type="match status" value="1"/>
</dbReference>
<dbReference type="RefSeq" id="WP_244916576.1">
    <property type="nucleotide sequence ID" value="NZ_JADIJL010000019.1"/>
</dbReference>